<evidence type="ECO:0000256" key="11">
    <source>
        <dbReference type="ARBA" id="ARBA00022989"/>
    </source>
</evidence>
<evidence type="ECO:0000256" key="14">
    <source>
        <dbReference type="SAM" id="Coils"/>
    </source>
</evidence>
<dbReference type="PROSITE" id="PS50885">
    <property type="entry name" value="HAMP"/>
    <property type="match status" value="1"/>
</dbReference>
<evidence type="ECO:0000256" key="3">
    <source>
        <dbReference type="ARBA" id="ARBA00012438"/>
    </source>
</evidence>
<evidence type="ECO:0000256" key="6">
    <source>
        <dbReference type="ARBA" id="ARBA00022679"/>
    </source>
</evidence>
<accession>A0A1W1XRA4</accession>
<evidence type="ECO:0000256" key="4">
    <source>
        <dbReference type="ARBA" id="ARBA00022475"/>
    </source>
</evidence>
<dbReference type="CDD" id="cd00082">
    <property type="entry name" value="HisKA"/>
    <property type="match status" value="1"/>
</dbReference>
<dbReference type="RefSeq" id="WP_084116502.1">
    <property type="nucleotide sequence ID" value="NZ_FWXH01000011.1"/>
</dbReference>
<feature type="domain" description="Histidine kinase" evidence="16">
    <location>
        <begin position="272"/>
        <end position="485"/>
    </location>
</feature>
<keyword evidence="7 15" id="KW-0812">Transmembrane</keyword>
<evidence type="ECO:0000256" key="10">
    <source>
        <dbReference type="ARBA" id="ARBA00022840"/>
    </source>
</evidence>
<evidence type="ECO:0000256" key="8">
    <source>
        <dbReference type="ARBA" id="ARBA00022741"/>
    </source>
</evidence>
<name>A0A1W1XRA4_9CLOT</name>
<organism evidence="18 19">
    <name type="scientific">Clostridium acidisoli DSM 12555</name>
    <dbReference type="NCBI Taxonomy" id="1121291"/>
    <lineage>
        <taxon>Bacteria</taxon>
        <taxon>Bacillati</taxon>
        <taxon>Bacillota</taxon>
        <taxon>Clostridia</taxon>
        <taxon>Eubacteriales</taxon>
        <taxon>Clostridiaceae</taxon>
        <taxon>Clostridium</taxon>
    </lineage>
</organism>
<protein>
    <recommendedName>
        <fullName evidence="3">histidine kinase</fullName>
        <ecNumber evidence="3">2.7.13.3</ecNumber>
    </recommendedName>
</protein>
<keyword evidence="10" id="KW-0067">ATP-binding</keyword>
<feature type="domain" description="HAMP" evidence="17">
    <location>
        <begin position="191"/>
        <end position="243"/>
    </location>
</feature>
<evidence type="ECO:0000256" key="13">
    <source>
        <dbReference type="ARBA" id="ARBA00023136"/>
    </source>
</evidence>
<reference evidence="18 19" key="1">
    <citation type="submission" date="2017-04" db="EMBL/GenBank/DDBJ databases">
        <authorList>
            <person name="Afonso C.L."/>
            <person name="Miller P.J."/>
            <person name="Scott M.A."/>
            <person name="Spackman E."/>
            <person name="Goraichik I."/>
            <person name="Dimitrov K.M."/>
            <person name="Suarez D.L."/>
            <person name="Swayne D.E."/>
        </authorList>
    </citation>
    <scope>NUCLEOTIDE SEQUENCE [LARGE SCALE GENOMIC DNA]</scope>
    <source>
        <strain evidence="18 19">DSM 12555</strain>
    </source>
</reference>
<keyword evidence="13 15" id="KW-0472">Membrane</keyword>
<feature type="transmembrane region" description="Helical" evidence="15">
    <location>
        <begin position="169"/>
        <end position="190"/>
    </location>
</feature>
<dbReference type="Pfam" id="PF00512">
    <property type="entry name" value="HisKA"/>
    <property type="match status" value="1"/>
</dbReference>
<dbReference type="InterPro" id="IPR003660">
    <property type="entry name" value="HAMP_dom"/>
</dbReference>
<dbReference type="Pfam" id="PF02518">
    <property type="entry name" value="HATPase_c"/>
    <property type="match status" value="1"/>
</dbReference>
<evidence type="ECO:0000256" key="1">
    <source>
        <dbReference type="ARBA" id="ARBA00000085"/>
    </source>
</evidence>
<keyword evidence="5" id="KW-0597">Phosphoprotein</keyword>
<dbReference type="GO" id="GO:0000155">
    <property type="term" value="F:phosphorelay sensor kinase activity"/>
    <property type="evidence" value="ECO:0007669"/>
    <property type="project" value="InterPro"/>
</dbReference>
<dbReference type="STRING" id="1121291.SAMN02745134_02681"/>
<dbReference type="InterPro" id="IPR036097">
    <property type="entry name" value="HisK_dim/P_sf"/>
</dbReference>
<evidence type="ECO:0000256" key="2">
    <source>
        <dbReference type="ARBA" id="ARBA00004651"/>
    </source>
</evidence>
<keyword evidence="9 18" id="KW-0418">Kinase</keyword>
<dbReference type="GO" id="GO:0005524">
    <property type="term" value="F:ATP binding"/>
    <property type="evidence" value="ECO:0007669"/>
    <property type="project" value="UniProtKB-KW"/>
</dbReference>
<dbReference type="Gene3D" id="3.30.565.10">
    <property type="entry name" value="Histidine kinase-like ATPase, C-terminal domain"/>
    <property type="match status" value="1"/>
</dbReference>
<keyword evidence="19" id="KW-1185">Reference proteome</keyword>
<gene>
    <name evidence="18" type="ORF">SAMN02745134_02681</name>
</gene>
<feature type="coiled-coil region" evidence="14">
    <location>
        <begin position="235"/>
        <end position="265"/>
    </location>
</feature>
<proteinExistence type="predicted"/>
<dbReference type="AlphaFoldDB" id="A0A1W1XRA4"/>
<comment type="catalytic activity">
    <reaction evidence="1">
        <text>ATP + protein L-histidine = ADP + protein N-phospho-L-histidine.</text>
        <dbReference type="EC" id="2.7.13.3"/>
    </reaction>
</comment>
<keyword evidence="8" id="KW-0547">Nucleotide-binding</keyword>
<sequence>MKIGIKFKLVSFITILLLFIITLSSFLVLNGIKIYQNKESENILLNQKDMFEQYLDENFSEATSNKNNDKLELVRATLFNKPWLRTIPASIYNAKGDLLSGFNSENKLNENSEKSIMLKYAMEGKISYRQDSNVMYFYSPIKYKNITVAILELQYSTKENNDFYNNIKLMFFGTGLLSLIVGITLGFFYLSNFSKDIYTIKNSVENIQAGNFNNIAEINREDELGELSKDLIHMSSTIEKNIKELEVEKDTLSKAVNKLKKMDKEQKEFIGNVTHEFKTPITSIKAYSDVMGMYSDDLSLIKDGTESISKECDRLTNMVDKILELSYLEKYDFEIEKKEINLKDLVEQICFRMSGKIKKNKLSLDYKVDDISIIADPDNLRHIIINLIDNAIKYNEPDGSISVFCKKNKDMLQINVTDTGIGMSEEHLDKIFEPFYRVETHRSRKTGGNGLGLALVKNLVEKQKGTILVSSTLNKGTSFSISLPL</sequence>
<dbReference type="Proteomes" id="UP000192468">
    <property type="component" value="Unassembled WGS sequence"/>
</dbReference>
<dbReference type="SUPFAM" id="SSF47384">
    <property type="entry name" value="Homodimeric domain of signal transducing histidine kinase"/>
    <property type="match status" value="1"/>
</dbReference>
<evidence type="ECO:0000256" key="5">
    <source>
        <dbReference type="ARBA" id="ARBA00022553"/>
    </source>
</evidence>
<dbReference type="InterPro" id="IPR003594">
    <property type="entry name" value="HATPase_dom"/>
</dbReference>
<evidence type="ECO:0000313" key="19">
    <source>
        <dbReference type="Proteomes" id="UP000192468"/>
    </source>
</evidence>
<evidence type="ECO:0000256" key="9">
    <source>
        <dbReference type="ARBA" id="ARBA00022777"/>
    </source>
</evidence>
<dbReference type="OrthoDB" id="9786919at2"/>
<dbReference type="Gene3D" id="6.10.340.10">
    <property type="match status" value="1"/>
</dbReference>
<dbReference type="InterPro" id="IPR005467">
    <property type="entry name" value="His_kinase_dom"/>
</dbReference>
<dbReference type="SMART" id="SM00387">
    <property type="entry name" value="HATPase_c"/>
    <property type="match status" value="1"/>
</dbReference>
<evidence type="ECO:0000256" key="12">
    <source>
        <dbReference type="ARBA" id="ARBA00023012"/>
    </source>
</evidence>
<feature type="transmembrane region" description="Helical" evidence="15">
    <location>
        <begin position="12"/>
        <end position="32"/>
    </location>
</feature>
<evidence type="ECO:0000259" key="17">
    <source>
        <dbReference type="PROSITE" id="PS50885"/>
    </source>
</evidence>
<dbReference type="PRINTS" id="PR00344">
    <property type="entry name" value="BCTRLSENSOR"/>
</dbReference>
<dbReference type="InterPro" id="IPR003661">
    <property type="entry name" value="HisK_dim/P_dom"/>
</dbReference>
<keyword evidence="14" id="KW-0175">Coiled coil</keyword>
<dbReference type="SMART" id="SM00388">
    <property type="entry name" value="HisKA"/>
    <property type="match status" value="1"/>
</dbReference>
<dbReference type="GO" id="GO:0005886">
    <property type="term" value="C:plasma membrane"/>
    <property type="evidence" value="ECO:0007669"/>
    <property type="project" value="UniProtKB-SubCell"/>
</dbReference>
<dbReference type="PANTHER" id="PTHR45528">
    <property type="entry name" value="SENSOR HISTIDINE KINASE CPXA"/>
    <property type="match status" value="1"/>
</dbReference>
<evidence type="ECO:0000256" key="7">
    <source>
        <dbReference type="ARBA" id="ARBA00022692"/>
    </source>
</evidence>
<dbReference type="PANTHER" id="PTHR45528:SF1">
    <property type="entry name" value="SENSOR HISTIDINE KINASE CPXA"/>
    <property type="match status" value="1"/>
</dbReference>
<dbReference type="InterPro" id="IPR050398">
    <property type="entry name" value="HssS/ArlS-like"/>
</dbReference>
<dbReference type="SUPFAM" id="SSF55874">
    <property type="entry name" value="ATPase domain of HSP90 chaperone/DNA topoisomerase II/histidine kinase"/>
    <property type="match status" value="1"/>
</dbReference>
<dbReference type="FunFam" id="3.30.565.10:FF:000006">
    <property type="entry name" value="Sensor histidine kinase WalK"/>
    <property type="match status" value="1"/>
</dbReference>
<evidence type="ECO:0000259" key="16">
    <source>
        <dbReference type="PROSITE" id="PS50109"/>
    </source>
</evidence>
<dbReference type="EC" id="2.7.13.3" evidence="3"/>
<keyword evidence="4" id="KW-1003">Cell membrane</keyword>
<dbReference type="CDD" id="cd00075">
    <property type="entry name" value="HATPase"/>
    <property type="match status" value="1"/>
</dbReference>
<evidence type="ECO:0000256" key="15">
    <source>
        <dbReference type="SAM" id="Phobius"/>
    </source>
</evidence>
<dbReference type="EMBL" id="FWXH01000011">
    <property type="protein sequence ID" value="SMC26028.1"/>
    <property type="molecule type" value="Genomic_DNA"/>
</dbReference>
<keyword evidence="6" id="KW-0808">Transferase</keyword>
<dbReference type="InterPro" id="IPR004358">
    <property type="entry name" value="Sig_transdc_His_kin-like_C"/>
</dbReference>
<dbReference type="Gene3D" id="1.10.287.130">
    <property type="match status" value="1"/>
</dbReference>
<keyword evidence="12" id="KW-0902">Two-component regulatory system</keyword>
<keyword evidence="11 15" id="KW-1133">Transmembrane helix</keyword>
<dbReference type="CDD" id="cd06225">
    <property type="entry name" value="HAMP"/>
    <property type="match status" value="1"/>
</dbReference>
<dbReference type="PROSITE" id="PS50109">
    <property type="entry name" value="HIS_KIN"/>
    <property type="match status" value="1"/>
</dbReference>
<comment type="subcellular location">
    <subcellularLocation>
        <location evidence="2">Cell membrane</location>
        <topology evidence="2">Multi-pass membrane protein</topology>
    </subcellularLocation>
</comment>
<evidence type="ECO:0000313" key="18">
    <source>
        <dbReference type="EMBL" id="SMC26028.1"/>
    </source>
</evidence>
<dbReference type="InterPro" id="IPR036890">
    <property type="entry name" value="HATPase_C_sf"/>
</dbReference>